<dbReference type="Pfam" id="PF13376">
    <property type="entry name" value="OmdA"/>
    <property type="match status" value="1"/>
</dbReference>
<dbReference type="Pfam" id="PF08922">
    <property type="entry name" value="DUF1905"/>
    <property type="match status" value="1"/>
</dbReference>
<dbReference type="Proteomes" id="UP001164653">
    <property type="component" value="Chromosome"/>
</dbReference>
<name>A0A9E8NDZ2_9BACT</name>
<dbReference type="InterPro" id="IPR037079">
    <property type="entry name" value="AF2212/PG0164-like_sf"/>
</dbReference>
<evidence type="ECO:0000313" key="3">
    <source>
        <dbReference type="Proteomes" id="UP001164653"/>
    </source>
</evidence>
<reference evidence="2" key="1">
    <citation type="submission" date="2022-11" db="EMBL/GenBank/DDBJ databases">
        <title>Dyadobacter pollutisoli sp. nov., isolated from plastic dumped soil.</title>
        <authorList>
            <person name="Kim J.M."/>
            <person name="Kim K.R."/>
            <person name="Lee J.K."/>
            <person name="Hao L."/>
            <person name="Jeon C.O."/>
        </authorList>
    </citation>
    <scope>NUCLEOTIDE SEQUENCE</scope>
    <source>
        <strain evidence="2">U1</strain>
    </source>
</reference>
<organism evidence="2 3">
    <name type="scientific">Dyadobacter pollutisoli</name>
    <dbReference type="NCBI Taxonomy" id="2910158"/>
    <lineage>
        <taxon>Bacteria</taxon>
        <taxon>Pseudomonadati</taxon>
        <taxon>Bacteroidota</taxon>
        <taxon>Cytophagia</taxon>
        <taxon>Cytophagales</taxon>
        <taxon>Spirosomataceae</taxon>
        <taxon>Dyadobacter</taxon>
    </lineage>
</organism>
<keyword evidence="3" id="KW-1185">Reference proteome</keyword>
<dbReference type="KEGG" id="dpf:ON006_04575"/>
<dbReference type="InterPro" id="IPR015018">
    <property type="entry name" value="DUF1905"/>
</dbReference>
<feature type="transmembrane region" description="Helical" evidence="1">
    <location>
        <begin position="154"/>
        <end position="172"/>
    </location>
</feature>
<evidence type="ECO:0000313" key="2">
    <source>
        <dbReference type="EMBL" id="WAC13236.1"/>
    </source>
</evidence>
<dbReference type="RefSeq" id="WP_244825034.1">
    <property type="nucleotide sequence ID" value="NZ_CP112998.1"/>
</dbReference>
<keyword evidence="1" id="KW-0472">Membrane</keyword>
<dbReference type="Gene3D" id="2.40.30.100">
    <property type="entry name" value="AF2212/PG0164-like"/>
    <property type="match status" value="1"/>
</dbReference>
<accession>A0A9E8NDZ2</accession>
<keyword evidence="1" id="KW-0812">Transmembrane</keyword>
<dbReference type="AlphaFoldDB" id="A0A9E8NDZ2"/>
<dbReference type="EMBL" id="CP112998">
    <property type="protein sequence ID" value="WAC13236.1"/>
    <property type="molecule type" value="Genomic_DNA"/>
</dbReference>
<gene>
    <name evidence="2" type="ORF">ON006_04575</name>
</gene>
<sequence>MENTLHFEAILERLPGKGGVFYIMVPDQTAQHFVQGRRPARIRCRLDDTVEFQCAIRPKGDGRFYINVGAPLRQQGKFVLGQTLSVQAWKDDSEFGRDMPEELTELLEIDPQGKHLFYASLPSMQRAIIHYISGAKSVQIRIDRAIMMIDRLKVKGLLVVATYITVLAGGYAF</sequence>
<protein>
    <submittedName>
        <fullName evidence="2">YdeI/OmpD-associated family protein</fullName>
    </submittedName>
</protein>
<evidence type="ECO:0000256" key="1">
    <source>
        <dbReference type="SAM" id="Phobius"/>
    </source>
</evidence>
<keyword evidence="1" id="KW-1133">Transmembrane helix</keyword>
<dbReference type="SUPFAM" id="SSF141694">
    <property type="entry name" value="AF2212/PG0164-like"/>
    <property type="match status" value="1"/>
</dbReference>
<proteinExistence type="predicted"/>